<dbReference type="EMBL" id="HACG01024656">
    <property type="protein sequence ID" value="CEK71521.1"/>
    <property type="molecule type" value="Transcribed_RNA"/>
</dbReference>
<sequence>MKLNAPSGQGSHTFVVHIVRIGGLRYIVTTGKINGDDRERIYTGKFNLNL</sequence>
<accession>A0A0B6ZUL6</accession>
<evidence type="ECO:0000313" key="1">
    <source>
        <dbReference type="EMBL" id="CEK71521.1"/>
    </source>
</evidence>
<dbReference type="AlphaFoldDB" id="A0A0B6ZUL6"/>
<proteinExistence type="predicted"/>
<gene>
    <name evidence="1" type="primary">ORF78748</name>
</gene>
<reference evidence="1" key="1">
    <citation type="submission" date="2014-12" db="EMBL/GenBank/DDBJ databases">
        <title>Insight into the proteome of Arion vulgaris.</title>
        <authorList>
            <person name="Aradska J."/>
            <person name="Bulat T."/>
            <person name="Smidak R."/>
            <person name="Sarate P."/>
            <person name="Gangsoo J."/>
            <person name="Sialana F."/>
            <person name="Bilban M."/>
            <person name="Lubec G."/>
        </authorList>
    </citation>
    <scope>NUCLEOTIDE SEQUENCE</scope>
    <source>
        <tissue evidence="1">Skin</tissue>
    </source>
</reference>
<name>A0A0B6ZUL6_9EUPU</name>
<organism evidence="1">
    <name type="scientific">Arion vulgaris</name>
    <dbReference type="NCBI Taxonomy" id="1028688"/>
    <lineage>
        <taxon>Eukaryota</taxon>
        <taxon>Metazoa</taxon>
        <taxon>Spiralia</taxon>
        <taxon>Lophotrochozoa</taxon>
        <taxon>Mollusca</taxon>
        <taxon>Gastropoda</taxon>
        <taxon>Heterobranchia</taxon>
        <taxon>Euthyneura</taxon>
        <taxon>Panpulmonata</taxon>
        <taxon>Eupulmonata</taxon>
        <taxon>Stylommatophora</taxon>
        <taxon>Helicina</taxon>
        <taxon>Arionoidea</taxon>
        <taxon>Arionidae</taxon>
        <taxon>Arion</taxon>
    </lineage>
</organism>
<protein>
    <submittedName>
        <fullName evidence="1">Uncharacterized protein</fullName>
    </submittedName>
</protein>